<dbReference type="KEGG" id="soe:110803082"/>
<name>A0A9R0JAE6_SPIOL</name>
<dbReference type="GeneID" id="110803082"/>
<protein>
    <submittedName>
        <fullName evidence="4">Protein CASPARIAN STRIP INTEGRITY FACTOR 1</fullName>
    </submittedName>
</protein>
<evidence type="ECO:0000313" key="4">
    <source>
        <dbReference type="RefSeq" id="XP_021864239.1"/>
    </source>
</evidence>
<gene>
    <name evidence="4" type="primary">LOC110803082</name>
</gene>
<keyword evidence="3" id="KW-1185">Reference proteome</keyword>
<proteinExistence type="predicted"/>
<dbReference type="AlphaFoldDB" id="A0A9R0JAE6"/>
<dbReference type="InterPro" id="IPR038974">
    <property type="entry name" value="CIF1/2"/>
</dbReference>
<feature type="signal peptide" evidence="2">
    <location>
        <begin position="1"/>
        <end position="27"/>
    </location>
</feature>
<evidence type="ECO:0000313" key="3">
    <source>
        <dbReference type="Proteomes" id="UP000813463"/>
    </source>
</evidence>
<dbReference type="RefSeq" id="XP_021864239.1">
    <property type="nucleotide sequence ID" value="XM_022008547.2"/>
</dbReference>
<feature type="region of interest" description="Disordered" evidence="1">
    <location>
        <begin position="72"/>
        <end position="94"/>
    </location>
</feature>
<sequence length="94" mass="10830">MMGFLPLKKLILVFLIISSLLISTSYAGRQLMFLSKSSAEEFVGAYEESPFEEDGNEEITVIHERMLRQMNTHDYGRYDPSPSLPRPRHKLIPN</sequence>
<dbReference type="PANTHER" id="PTHR35290:SF2">
    <property type="entry name" value="PROTEIN CASPARIAN STRIP INTEGRITY FACTOR 1"/>
    <property type="match status" value="1"/>
</dbReference>
<dbReference type="Proteomes" id="UP000813463">
    <property type="component" value="Chromosome 4"/>
</dbReference>
<feature type="chain" id="PRO_5040288009" evidence="2">
    <location>
        <begin position="28"/>
        <end position="94"/>
    </location>
</feature>
<reference evidence="4" key="2">
    <citation type="submission" date="2025-08" db="UniProtKB">
        <authorList>
            <consortium name="RefSeq"/>
        </authorList>
    </citation>
    <scope>IDENTIFICATION</scope>
    <source>
        <tissue evidence="4">Leaf</tissue>
    </source>
</reference>
<reference evidence="3" key="1">
    <citation type="journal article" date="2021" name="Nat. Commun.">
        <title>Genomic analyses provide insights into spinach domestication and the genetic basis of agronomic traits.</title>
        <authorList>
            <person name="Cai X."/>
            <person name="Sun X."/>
            <person name="Xu C."/>
            <person name="Sun H."/>
            <person name="Wang X."/>
            <person name="Ge C."/>
            <person name="Zhang Z."/>
            <person name="Wang Q."/>
            <person name="Fei Z."/>
            <person name="Jiao C."/>
            <person name="Wang Q."/>
        </authorList>
    </citation>
    <scope>NUCLEOTIDE SEQUENCE [LARGE SCALE GENOMIC DNA]</scope>
    <source>
        <strain evidence="3">cv. Varoflay</strain>
    </source>
</reference>
<keyword evidence="2" id="KW-0732">Signal</keyword>
<evidence type="ECO:0000256" key="2">
    <source>
        <dbReference type="SAM" id="SignalP"/>
    </source>
</evidence>
<evidence type="ECO:0000256" key="1">
    <source>
        <dbReference type="SAM" id="MobiDB-lite"/>
    </source>
</evidence>
<dbReference type="PANTHER" id="PTHR35290">
    <property type="entry name" value="PROTEIN CASPARIAN STRIP INTEGRITY FACTOR 1-RELATED"/>
    <property type="match status" value="1"/>
</dbReference>
<accession>A0A9R0JAE6</accession>
<dbReference type="OrthoDB" id="1936508at2759"/>
<organism evidence="3 4">
    <name type="scientific">Spinacia oleracea</name>
    <name type="common">Spinach</name>
    <dbReference type="NCBI Taxonomy" id="3562"/>
    <lineage>
        <taxon>Eukaryota</taxon>
        <taxon>Viridiplantae</taxon>
        <taxon>Streptophyta</taxon>
        <taxon>Embryophyta</taxon>
        <taxon>Tracheophyta</taxon>
        <taxon>Spermatophyta</taxon>
        <taxon>Magnoliopsida</taxon>
        <taxon>eudicotyledons</taxon>
        <taxon>Gunneridae</taxon>
        <taxon>Pentapetalae</taxon>
        <taxon>Caryophyllales</taxon>
        <taxon>Chenopodiaceae</taxon>
        <taxon>Chenopodioideae</taxon>
        <taxon>Anserineae</taxon>
        <taxon>Spinacia</taxon>
    </lineage>
</organism>